<accession>A0A382NX66</accession>
<dbReference type="InterPro" id="IPR003409">
    <property type="entry name" value="MORN"/>
</dbReference>
<protein>
    <recommendedName>
        <fullName evidence="3">MORN repeat-containing protein</fullName>
    </recommendedName>
</protein>
<dbReference type="Gene3D" id="2.20.110.10">
    <property type="entry name" value="Histone H3 K4-specific methyltransferase SET7/9 N-terminal domain"/>
    <property type="match status" value="1"/>
</dbReference>
<dbReference type="PANTHER" id="PTHR43215:SF14">
    <property type="entry name" value="RADIAL SPOKE HEAD 1 HOMOLOG"/>
    <property type="match status" value="1"/>
</dbReference>
<dbReference type="AlphaFoldDB" id="A0A382NX66"/>
<proteinExistence type="predicted"/>
<dbReference type="Pfam" id="PF02493">
    <property type="entry name" value="MORN"/>
    <property type="match status" value="2"/>
</dbReference>
<dbReference type="PANTHER" id="PTHR43215">
    <property type="entry name" value="RADIAL SPOKE HEAD 1 HOMOLOG"/>
    <property type="match status" value="1"/>
</dbReference>
<evidence type="ECO:0000256" key="1">
    <source>
        <dbReference type="ARBA" id="ARBA00022737"/>
    </source>
</evidence>
<evidence type="ECO:0008006" key="3">
    <source>
        <dbReference type="Google" id="ProtNLM"/>
    </source>
</evidence>
<organism evidence="2">
    <name type="scientific">marine metagenome</name>
    <dbReference type="NCBI Taxonomy" id="408172"/>
    <lineage>
        <taxon>unclassified sequences</taxon>
        <taxon>metagenomes</taxon>
        <taxon>ecological metagenomes</taxon>
    </lineage>
</organism>
<sequence length="115" mass="13476">MSKKWGILYHIGGRLRKDKGWSEKESDNPFWEGEIENNLPNGFGTYTHTNGTTYVGQYVDGLREGNGTWTLFDGSKFFGKWKNNRRWNGKSIDRERNEIGKFVNGEEEIYYKPPF</sequence>
<dbReference type="SUPFAM" id="SSF82185">
    <property type="entry name" value="Histone H3 K4-specific methyltransferase SET7/9 N-terminal domain"/>
    <property type="match status" value="1"/>
</dbReference>
<evidence type="ECO:0000313" key="2">
    <source>
        <dbReference type="EMBL" id="SVC65764.1"/>
    </source>
</evidence>
<keyword evidence="1" id="KW-0677">Repeat</keyword>
<name>A0A382NX66_9ZZZZ</name>
<reference evidence="2" key="1">
    <citation type="submission" date="2018-05" db="EMBL/GenBank/DDBJ databases">
        <authorList>
            <person name="Lanie J.A."/>
            <person name="Ng W.-L."/>
            <person name="Kazmierczak K.M."/>
            <person name="Andrzejewski T.M."/>
            <person name="Davidsen T.M."/>
            <person name="Wayne K.J."/>
            <person name="Tettelin H."/>
            <person name="Glass J.I."/>
            <person name="Rusch D."/>
            <person name="Podicherti R."/>
            <person name="Tsui H.-C.T."/>
            <person name="Winkler M.E."/>
        </authorList>
    </citation>
    <scope>NUCLEOTIDE SEQUENCE</scope>
</reference>
<gene>
    <name evidence="2" type="ORF">METZ01_LOCUS318618</name>
</gene>
<dbReference type="EMBL" id="UINC01103407">
    <property type="protein sequence ID" value="SVC65764.1"/>
    <property type="molecule type" value="Genomic_DNA"/>
</dbReference>